<protein>
    <recommendedName>
        <fullName evidence="11">C2H2-type domain-containing protein</fullName>
    </recommendedName>
</protein>
<feature type="domain" description="C2H2-type" evidence="11">
    <location>
        <begin position="265"/>
        <end position="292"/>
    </location>
</feature>
<gene>
    <name evidence="12" type="ORF">JTE90_023718</name>
</gene>
<evidence type="ECO:0000256" key="7">
    <source>
        <dbReference type="ARBA" id="ARBA00023125"/>
    </source>
</evidence>
<evidence type="ECO:0000256" key="5">
    <source>
        <dbReference type="ARBA" id="ARBA00022833"/>
    </source>
</evidence>
<evidence type="ECO:0000256" key="8">
    <source>
        <dbReference type="ARBA" id="ARBA00023163"/>
    </source>
</evidence>
<organism evidence="12 13">
    <name type="scientific">Oedothorax gibbosus</name>
    <dbReference type="NCBI Taxonomy" id="931172"/>
    <lineage>
        <taxon>Eukaryota</taxon>
        <taxon>Metazoa</taxon>
        <taxon>Ecdysozoa</taxon>
        <taxon>Arthropoda</taxon>
        <taxon>Chelicerata</taxon>
        <taxon>Arachnida</taxon>
        <taxon>Araneae</taxon>
        <taxon>Araneomorphae</taxon>
        <taxon>Entelegynae</taxon>
        <taxon>Araneoidea</taxon>
        <taxon>Linyphiidae</taxon>
        <taxon>Erigoninae</taxon>
        <taxon>Oedothorax</taxon>
    </lineage>
</organism>
<accession>A0AAV6VCV7</accession>
<dbReference type="Gene3D" id="3.30.160.60">
    <property type="entry name" value="Classic Zinc Finger"/>
    <property type="match status" value="5"/>
</dbReference>
<dbReference type="Pfam" id="PF00096">
    <property type="entry name" value="zf-C2H2"/>
    <property type="match status" value="4"/>
</dbReference>
<dbReference type="GO" id="GO:0008270">
    <property type="term" value="F:zinc ion binding"/>
    <property type="evidence" value="ECO:0007669"/>
    <property type="project" value="UniProtKB-KW"/>
</dbReference>
<dbReference type="FunFam" id="3.30.160.60:FF:000100">
    <property type="entry name" value="Zinc finger 45-like"/>
    <property type="match status" value="1"/>
</dbReference>
<evidence type="ECO:0000256" key="9">
    <source>
        <dbReference type="ARBA" id="ARBA00023242"/>
    </source>
</evidence>
<keyword evidence="6" id="KW-0805">Transcription regulation</keyword>
<keyword evidence="8" id="KW-0804">Transcription</keyword>
<feature type="domain" description="C2H2-type" evidence="11">
    <location>
        <begin position="293"/>
        <end position="320"/>
    </location>
</feature>
<name>A0AAV6VCV7_9ARAC</name>
<evidence type="ECO:0000256" key="10">
    <source>
        <dbReference type="PROSITE-ProRule" id="PRU00042"/>
    </source>
</evidence>
<evidence type="ECO:0000256" key="4">
    <source>
        <dbReference type="ARBA" id="ARBA00022771"/>
    </source>
</evidence>
<feature type="domain" description="C2H2-type" evidence="11">
    <location>
        <begin position="78"/>
        <end position="105"/>
    </location>
</feature>
<dbReference type="GO" id="GO:0000981">
    <property type="term" value="F:DNA-binding transcription factor activity, RNA polymerase II-specific"/>
    <property type="evidence" value="ECO:0007669"/>
    <property type="project" value="TreeGrafter"/>
</dbReference>
<evidence type="ECO:0000256" key="2">
    <source>
        <dbReference type="ARBA" id="ARBA00022723"/>
    </source>
</evidence>
<reference evidence="12 13" key="1">
    <citation type="journal article" date="2022" name="Nat. Ecol. Evol.">
        <title>A masculinizing supergene underlies an exaggerated male reproductive morph in a spider.</title>
        <authorList>
            <person name="Hendrickx F."/>
            <person name="De Corte Z."/>
            <person name="Sonet G."/>
            <person name="Van Belleghem S.M."/>
            <person name="Kostlbacher S."/>
            <person name="Vangestel C."/>
        </authorList>
    </citation>
    <scope>NUCLEOTIDE SEQUENCE [LARGE SCALE GENOMIC DNA]</scope>
    <source>
        <strain evidence="12">W744_W776</strain>
    </source>
</reference>
<evidence type="ECO:0000259" key="11">
    <source>
        <dbReference type="PROSITE" id="PS50157"/>
    </source>
</evidence>
<dbReference type="EMBL" id="JAFNEN010000120">
    <property type="protein sequence ID" value="KAG8193466.1"/>
    <property type="molecule type" value="Genomic_DNA"/>
</dbReference>
<keyword evidence="13" id="KW-1185">Reference proteome</keyword>
<keyword evidence="2" id="KW-0479">Metal-binding</keyword>
<comment type="caution">
    <text evidence="12">The sequence shown here is derived from an EMBL/GenBank/DDBJ whole genome shotgun (WGS) entry which is preliminary data.</text>
</comment>
<dbReference type="FunFam" id="3.30.160.60:FF:002716">
    <property type="entry name" value="Zinc finger protein 212"/>
    <property type="match status" value="1"/>
</dbReference>
<evidence type="ECO:0000256" key="3">
    <source>
        <dbReference type="ARBA" id="ARBA00022737"/>
    </source>
</evidence>
<sequence>MTMPCSSIWNHMLHIWINKKNSSSTSESPESKTSITDLYDYFGSAKEDKFTCPVCPYSTSQFHQIKRHSGKHNGERPFTCDTCGKCFTKKWHHKIHMRVHTGEKPYACNLCPAKFSDPSAFRRHHNELFTKWFLGYANDVCSILMGNGRNFHQKYYRKHIGEKPFTCICLIEFWRQDNLKYHQRKCKRLSSKYIFIQVQCILVKATKANEKTTVLGCADHYRFLMGSAKRDYRGLRYKCQYCFYATNRPSHLKRHYLTHTQERPFSCTVCGKSFNQKVSLQEHSRIHTGEKPFQCEFCNVRFTQRSSLKNHRRVHLKNETLSAITY</sequence>
<dbReference type="SMART" id="SM00355">
    <property type="entry name" value="ZnF_C2H2"/>
    <property type="match status" value="6"/>
</dbReference>
<keyword evidence="9" id="KW-0539">Nucleus</keyword>
<dbReference type="PROSITE" id="PS00028">
    <property type="entry name" value="ZINC_FINGER_C2H2_1"/>
    <property type="match status" value="3"/>
</dbReference>
<comment type="subcellular location">
    <subcellularLocation>
        <location evidence="1">Nucleus</location>
    </subcellularLocation>
</comment>
<dbReference type="PANTHER" id="PTHR24394:SF44">
    <property type="entry name" value="ZINC FINGER PROTEIN 271-LIKE"/>
    <property type="match status" value="1"/>
</dbReference>
<dbReference type="Proteomes" id="UP000827092">
    <property type="component" value="Unassembled WGS sequence"/>
</dbReference>
<dbReference type="AlphaFoldDB" id="A0AAV6VCV7"/>
<dbReference type="InterPro" id="IPR036236">
    <property type="entry name" value="Znf_C2H2_sf"/>
</dbReference>
<evidence type="ECO:0000313" key="13">
    <source>
        <dbReference type="Proteomes" id="UP000827092"/>
    </source>
</evidence>
<feature type="domain" description="C2H2-type" evidence="11">
    <location>
        <begin position="237"/>
        <end position="264"/>
    </location>
</feature>
<dbReference type="InterPro" id="IPR013087">
    <property type="entry name" value="Znf_C2H2_type"/>
</dbReference>
<feature type="domain" description="C2H2-type" evidence="11">
    <location>
        <begin position="50"/>
        <end position="77"/>
    </location>
</feature>
<dbReference type="SUPFAM" id="SSF57667">
    <property type="entry name" value="beta-beta-alpha zinc fingers"/>
    <property type="match status" value="4"/>
</dbReference>
<keyword evidence="5" id="KW-0862">Zinc</keyword>
<evidence type="ECO:0000256" key="6">
    <source>
        <dbReference type="ARBA" id="ARBA00023015"/>
    </source>
</evidence>
<evidence type="ECO:0000313" key="12">
    <source>
        <dbReference type="EMBL" id="KAG8193466.1"/>
    </source>
</evidence>
<keyword evidence="4 10" id="KW-0863">Zinc-finger</keyword>
<evidence type="ECO:0000256" key="1">
    <source>
        <dbReference type="ARBA" id="ARBA00004123"/>
    </source>
</evidence>
<proteinExistence type="predicted"/>
<dbReference type="PANTHER" id="PTHR24394">
    <property type="entry name" value="ZINC FINGER PROTEIN"/>
    <property type="match status" value="1"/>
</dbReference>
<dbReference type="FunFam" id="3.30.160.60:FF:000765">
    <property type="entry name" value="Zinc finger 45-like"/>
    <property type="match status" value="1"/>
</dbReference>
<keyword evidence="7" id="KW-0238">DNA-binding</keyword>
<keyword evidence="3" id="KW-0677">Repeat</keyword>
<dbReference type="PROSITE" id="PS50157">
    <property type="entry name" value="ZINC_FINGER_C2H2_2"/>
    <property type="match status" value="5"/>
</dbReference>
<dbReference type="GO" id="GO:0003677">
    <property type="term" value="F:DNA binding"/>
    <property type="evidence" value="ECO:0007669"/>
    <property type="project" value="UniProtKB-KW"/>
</dbReference>
<dbReference type="GO" id="GO:0005634">
    <property type="term" value="C:nucleus"/>
    <property type="evidence" value="ECO:0007669"/>
    <property type="project" value="UniProtKB-SubCell"/>
</dbReference>
<dbReference type="FunFam" id="3.30.160.60:FF:000557">
    <property type="entry name" value="zinc finger and SCAN domain-containing protein 29"/>
    <property type="match status" value="1"/>
</dbReference>